<evidence type="ECO:0000313" key="1">
    <source>
        <dbReference type="EMBL" id="KAL3591740.1"/>
    </source>
</evidence>
<evidence type="ECO:0000313" key="2">
    <source>
        <dbReference type="Proteomes" id="UP000309997"/>
    </source>
</evidence>
<protein>
    <submittedName>
        <fullName evidence="1">Uncharacterized protein</fullName>
    </submittedName>
</protein>
<accession>A0ACC4C9V7</accession>
<dbReference type="EMBL" id="RCHU02000005">
    <property type="protein sequence ID" value="KAL3591740.1"/>
    <property type="molecule type" value="Genomic_DNA"/>
</dbReference>
<proteinExistence type="predicted"/>
<name>A0ACC4C9V7_POPAL</name>
<dbReference type="Proteomes" id="UP000309997">
    <property type="component" value="Unassembled WGS sequence"/>
</dbReference>
<reference evidence="1 2" key="1">
    <citation type="journal article" date="2024" name="Plant Biotechnol. J.">
        <title>Genome and CRISPR/Cas9 system of a widespread forest tree (Populus alba) in the world.</title>
        <authorList>
            <person name="Liu Y.J."/>
            <person name="Jiang P.F."/>
            <person name="Han X.M."/>
            <person name="Li X.Y."/>
            <person name="Wang H.M."/>
            <person name="Wang Y.J."/>
            <person name="Wang X.X."/>
            <person name="Zeng Q.Y."/>
        </authorList>
    </citation>
    <scope>NUCLEOTIDE SEQUENCE [LARGE SCALE GENOMIC DNA]</scope>
    <source>
        <strain evidence="2">cv. PAL-ZL1</strain>
    </source>
</reference>
<comment type="caution">
    <text evidence="1">The sequence shown here is derived from an EMBL/GenBank/DDBJ whole genome shotgun (WGS) entry which is preliminary data.</text>
</comment>
<organism evidence="1 2">
    <name type="scientific">Populus alba</name>
    <name type="common">White poplar</name>
    <dbReference type="NCBI Taxonomy" id="43335"/>
    <lineage>
        <taxon>Eukaryota</taxon>
        <taxon>Viridiplantae</taxon>
        <taxon>Streptophyta</taxon>
        <taxon>Embryophyta</taxon>
        <taxon>Tracheophyta</taxon>
        <taxon>Spermatophyta</taxon>
        <taxon>Magnoliopsida</taxon>
        <taxon>eudicotyledons</taxon>
        <taxon>Gunneridae</taxon>
        <taxon>Pentapetalae</taxon>
        <taxon>rosids</taxon>
        <taxon>fabids</taxon>
        <taxon>Malpighiales</taxon>
        <taxon>Salicaceae</taxon>
        <taxon>Saliceae</taxon>
        <taxon>Populus</taxon>
    </lineage>
</organism>
<gene>
    <name evidence="1" type="ORF">D5086_010380</name>
</gene>
<sequence length="335" mass="37851">MSEARHLVSAQSFKEFTTIYPSNTRRSQRLTFQRSKIIAASKRNDFPPISKKNSRAPRRLVTISTADGRWQGKWTSDYLLSLQDLKLEDLIEDEQKDAVVSVNLSVQKHAGFGFSVDGRIITSFTRKCSNCFSPYCRKIDTTFNVWVLPSRANREVHLPDIGGDDPSLTDLDSLIQDTLRLTTSVKDTCSESCEKSKPKLIHIGGQKSASIDKRWSILLELKKENLLLLRRFTWYIMKVHQLRPVTSVSFCEMKSKGSIIICCFLIYNGVMESGKGLETRSSVPSVMTGGRDGETNAATYLLTKFEGWQTFARACAAEKSICLSLKQIQRRGETQ</sequence>
<keyword evidence="2" id="KW-1185">Reference proteome</keyword>